<evidence type="ECO:0000313" key="3">
    <source>
        <dbReference type="Proteomes" id="UP000481153"/>
    </source>
</evidence>
<feature type="region of interest" description="Disordered" evidence="1">
    <location>
        <begin position="41"/>
        <end position="60"/>
    </location>
</feature>
<comment type="caution">
    <text evidence="2">The sequence shown here is derived from an EMBL/GenBank/DDBJ whole genome shotgun (WGS) entry which is preliminary data.</text>
</comment>
<accession>A0A6G0X7V1</accession>
<name>A0A6G0X7V1_9STRA</name>
<dbReference type="Proteomes" id="UP000481153">
    <property type="component" value="Unassembled WGS sequence"/>
</dbReference>
<gene>
    <name evidence="2" type="ORF">Ae201684_007674</name>
</gene>
<proteinExistence type="predicted"/>
<sequence>MSAGQSQVLQDLHLLFATDNQLHDDLTYVCSLISTSEVASKSINDSTRTSKNVSHTDKRKQEILELRRQVDILKDKLLETQQKATGKPDMSLWERAARDQVYAYSKSLNENERLHADIEANATFIEEMTFTLRKKPRLSLDIHSEEWKTYKLAAQASLRTAAIHAIADHQYKLLESAFIKAGLIECSDEIIRDEYLELPDGRIMPERVYHVTLAAPFRLIGAAAWKVFCGEHPMQLPEGAEETLENIDPYTVYQTIRTVGETVAVHSNMIYKYFVEVDREVIVWRSVLEDALMPHMTEGAIQNKWGWLVLTPTNDPAACRMTYVHQVSPFVLPNKSPQCEHAKRKEKFMEKYGFIQPPQIPGTFPGGDVNKEMEIPIPFVRRTFVERDKALELALKRVIDQVVLDFQQINPPITI</sequence>
<feature type="compositionally biased region" description="Polar residues" evidence="1">
    <location>
        <begin position="41"/>
        <end position="53"/>
    </location>
</feature>
<evidence type="ECO:0000313" key="2">
    <source>
        <dbReference type="EMBL" id="KAF0736088.1"/>
    </source>
</evidence>
<reference evidence="2 3" key="1">
    <citation type="submission" date="2019-07" db="EMBL/GenBank/DDBJ databases">
        <title>Genomics analysis of Aphanomyces spp. identifies a new class of oomycete effector associated with host adaptation.</title>
        <authorList>
            <person name="Gaulin E."/>
        </authorList>
    </citation>
    <scope>NUCLEOTIDE SEQUENCE [LARGE SCALE GENOMIC DNA]</scope>
    <source>
        <strain evidence="2 3">ATCC 201684</strain>
    </source>
</reference>
<dbReference type="EMBL" id="VJMJ01000090">
    <property type="protein sequence ID" value="KAF0736088.1"/>
    <property type="molecule type" value="Genomic_DNA"/>
</dbReference>
<dbReference type="AlphaFoldDB" id="A0A6G0X7V1"/>
<evidence type="ECO:0008006" key="4">
    <source>
        <dbReference type="Google" id="ProtNLM"/>
    </source>
</evidence>
<organism evidence="2 3">
    <name type="scientific">Aphanomyces euteiches</name>
    <dbReference type="NCBI Taxonomy" id="100861"/>
    <lineage>
        <taxon>Eukaryota</taxon>
        <taxon>Sar</taxon>
        <taxon>Stramenopiles</taxon>
        <taxon>Oomycota</taxon>
        <taxon>Saprolegniomycetes</taxon>
        <taxon>Saprolegniales</taxon>
        <taxon>Verrucalvaceae</taxon>
        <taxon>Aphanomyces</taxon>
    </lineage>
</organism>
<protein>
    <recommendedName>
        <fullName evidence="4">START domain-containing protein</fullName>
    </recommendedName>
</protein>
<evidence type="ECO:0000256" key="1">
    <source>
        <dbReference type="SAM" id="MobiDB-lite"/>
    </source>
</evidence>
<keyword evidence="3" id="KW-1185">Reference proteome</keyword>
<dbReference type="VEuPathDB" id="FungiDB:AeMF1_005963"/>